<feature type="repeat" description="RCC1" evidence="2">
    <location>
        <begin position="52"/>
        <end position="103"/>
    </location>
</feature>
<keyword evidence="5" id="KW-1185">Reference proteome</keyword>
<protein>
    <submittedName>
        <fullName evidence="4">UVB-resistance 8</fullName>
    </submittedName>
</protein>
<dbReference type="InterPro" id="IPR058923">
    <property type="entry name" value="RCC1-like_dom"/>
</dbReference>
<dbReference type="InterPro" id="IPR000408">
    <property type="entry name" value="Reg_chr_condens"/>
</dbReference>
<feature type="domain" description="RCC1-like" evidence="3">
    <location>
        <begin position="1"/>
        <end position="324"/>
    </location>
</feature>
<keyword evidence="1" id="KW-0677">Repeat</keyword>
<dbReference type="PROSITE" id="PS00626">
    <property type="entry name" value="RCC1_2"/>
    <property type="match status" value="3"/>
</dbReference>
<evidence type="ECO:0000313" key="4">
    <source>
        <dbReference type="EMBL" id="GHP09581.1"/>
    </source>
</evidence>
<organism evidence="4 5">
    <name type="scientific">Pycnococcus provasolii</name>
    <dbReference type="NCBI Taxonomy" id="41880"/>
    <lineage>
        <taxon>Eukaryota</taxon>
        <taxon>Viridiplantae</taxon>
        <taxon>Chlorophyta</taxon>
        <taxon>Pseudoscourfieldiophyceae</taxon>
        <taxon>Pseudoscourfieldiales</taxon>
        <taxon>Pycnococcaceae</taxon>
        <taxon>Pycnococcus</taxon>
    </lineage>
</organism>
<dbReference type="Proteomes" id="UP000660262">
    <property type="component" value="Unassembled WGS sequence"/>
</dbReference>
<accession>A0A830HVV7</accession>
<dbReference type="InterPro" id="IPR009091">
    <property type="entry name" value="RCC1/BLIP-II"/>
</dbReference>
<evidence type="ECO:0000256" key="1">
    <source>
        <dbReference type="ARBA" id="ARBA00022737"/>
    </source>
</evidence>
<dbReference type="SUPFAM" id="SSF50985">
    <property type="entry name" value="RCC1/BLIP-II"/>
    <property type="match status" value="1"/>
</dbReference>
<feature type="repeat" description="RCC1" evidence="2">
    <location>
        <begin position="1"/>
        <end position="51"/>
    </location>
</feature>
<sequence>MFTWGANAWGQCGTGESGDGHGIPARNPWVGKHKIVRVAAGQFSTAAITDAGEVYVFGLNDSGQLGKGDFSPGMVEVPQRVHIDGEVVGVSIGYAHMLAWTSDGKLLSWGRNFYGQLGVGDHRDKSSPQVVSYLQEEKVVSAAAGQFHSVVVTERGELYGFGYNRDYELGVGDNMDRVLPQVVPTLSGKKVVAVAAGGYHTLAVTEDGSLYTWGLNNLHQLGRAEKSSGKVPSLVPLTSGGIVGGRQIGKRLKATQVAAGTWHSLAVTQDGSLFAWGRCEHGALGVPCDGGENGAMSQPHRVESLKDKKVLMVAAGAAHSHAVVAA</sequence>
<dbReference type="PANTHER" id="PTHR22870">
    <property type="entry name" value="REGULATOR OF CHROMOSOME CONDENSATION"/>
    <property type="match status" value="1"/>
</dbReference>
<evidence type="ECO:0000259" key="3">
    <source>
        <dbReference type="Pfam" id="PF25390"/>
    </source>
</evidence>
<proteinExistence type="predicted"/>
<dbReference type="PANTHER" id="PTHR22870:SF395">
    <property type="entry name" value="UVB-RESISTANCE PROTEIN UVR8-RELATED"/>
    <property type="match status" value="1"/>
</dbReference>
<gene>
    <name evidence="4" type="ORF">PPROV_000831600</name>
</gene>
<feature type="repeat" description="RCC1" evidence="2">
    <location>
        <begin position="271"/>
        <end position="326"/>
    </location>
</feature>
<dbReference type="OrthoDB" id="8068875at2759"/>
<dbReference type="PROSITE" id="PS50012">
    <property type="entry name" value="RCC1_3"/>
    <property type="match status" value="6"/>
</dbReference>
<evidence type="ECO:0000256" key="2">
    <source>
        <dbReference type="PROSITE-ProRule" id="PRU00235"/>
    </source>
</evidence>
<comment type="caution">
    <text evidence="4">The sequence shown here is derived from an EMBL/GenBank/DDBJ whole genome shotgun (WGS) entry which is preliminary data.</text>
</comment>
<dbReference type="AlphaFoldDB" id="A0A830HVV7"/>
<feature type="repeat" description="RCC1" evidence="2">
    <location>
        <begin position="104"/>
        <end position="155"/>
    </location>
</feature>
<dbReference type="EMBL" id="BNJQ01000025">
    <property type="protein sequence ID" value="GHP09581.1"/>
    <property type="molecule type" value="Genomic_DNA"/>
</dbReference>
<dbReference type="Gene3D" id="2.130.10.30">
    <property type="entry name" value="Regulator of chromosome condensation 1/beta-lactamase-inhibitor protein II"/>
    <property type="match status" value="2"/>
</dbReference>
<feature type="repeat" description="RCC1" evidence="2">
    <location>
        <begin position="208"/>
        <end position="270"/>
    </location>
</feature>
<feature type="repeat" description="RCC1" evidence="2">
    <location>
        <begin position="156"/>
        <end position="207"/>
    </location>
</feature>
<evidence type="ECO:0000313" key="5">
    <source>
        <dbReference type="Proteomes" id="UP000660262"/>
    </source>
</evidence>
<dbReference type="PRINTS" id="PR00633">
    <property type="entry name" value="RCCNDNSATION"/>
</dbReference>
<name>A0A830HVV7_9CHLO</name>
<dbReference type="Pfam" id="PF25390">
    <property type="entry name" value="WD40_RLD"/>
    <property type="match status" value="1"/>
</dbReference>
<dbReference type="InterPro" id="IPR051210">
    <property type="entry name" value="Ub_ligase/GEF_domain"/>
</dbReference>
<reference evidence="4" key="1">
    <citation type="submission" date="2020-10" db="EMBL/GenBank/DDBJ databases">
        <title>Unveiling of a novel bifunctional photoreceptor, Dualchrome1, isolated from a cosmopolitan green alga.</title>
        <authorList>
            <person name="Suzuki S."/>
            <person name="Kawachi M."/>
        </authorList>
    </citation>
    <scope>NUCLEOTIDE SEQUENCE</scope>
    <source>
        <strain evidence="4">NIES 2893</strain>
    </source>
</reference>